<dbReference type="InterPro" id="IPR009006">
    <property type="entry name" value="Ala_racemase/Decarboxylase_C"/>
</dbReference>
<comment type="function">
    <text evidence="5">Catalyzes the interconversion of L-alanine and D-alanine. May also act on other amino acids.</text>
</comment>
<comment type="caution">
    <text evidence="9">The sequence shown here is derived from an EMBL/GenBank/DDBJ whole genome shotgun (WGS) entry which is preliminary data.</text>
</comment>
<sequence>MPKATETTLEIDLNALTQNFKYLKSKLKPGVKFMGVVKAFAYGSDSRVIAKKLEQLSADYLAVAYASEGILLRDEGIQAPILVLHPQTVNFDKIVARCLEPSIYSPLMLQRFIAFAEANQLKDYPIHIKINTGMNRIGFAPNEVQAIADLMGSTTAVKVKSIFSHLAASEDMGNKAFTEKQLALFQESSERLIKLLCYQPLRHSLNTSGILNYPNAQFDMVRSGIGLYGFGNDAIENQHLKPVATLKSIVSQIHHIKKGESVGYNFGFVATNDTKTATLPLGHADGINRSYGKGKGFVTIHGKRAPMIGNICMDMLMVDISGIDCEEGDEVVVFGQKNTADEFAETINSISYEIITAISQRVKRIVIEDKF</sequence>
<evidence type="ECO:0000313" key="9">
    <source>
        <dbReference type="EMBL" id="GGD80635.1"/>
    </source>
</evidence>
<dbReference type="InterPro" id="IPR011079">
    <property type="entry name" value="Ala_racemase_C"/>
</dbReference>
<comment type="similarity">
    <text evidence="5">Belongs to the alanine racemase family.</text>
</comment>
<comment type="cofactor">
    <cofactor evidence="2 5 6">
        <name>pyridoxal 5'-phosphate</name>
        <dbReference type="ChEBI" id="CHEBI:597326"/>
    </cofactor>
</comment>
<proteinExistence type="inferred from homology"/>
<evidence type="ECO:0000259" key="8">
    <source>
        <dbReference type="SMART" id="SM01005"/>
    </source>
</evidence>
<dbReference type="EMBL" id="BMGK01000001">
    <property type="protein sequence ID" value="GGD80635.1"/>
    <property type="molecule type" value="Genomic_DNA"/>
</dbReference>
<dbReference type="HAMAP" id="MF_01201">
    <property type="entry name" value="Ala_racemase"/>
    <property type="match status" value="1"/>
</dbReference>
<dbReference type="FunFam" id="3.20.20.10:FF:000002">
    <property type="entry name" value="Alanine racemase"/>
    <property type="match status" value="1"/>
</dbReference>
<dbReference type="GO" id="GO:0005829">
    <property type="term" value="C:cytosol"/>
    <property type="evidence" value="ECO:0007669"/>
    <property type="project" value="TreeGrafter"/>
</dbReference>
<dbReference type="InterPro" id="IPR001608">
    <property type="entry name" value="Ala_racemase_N"/>
</dbReference>
<comment type="pathway">
    <text evidence="5">Amino-acid biosynthesis; D-alanine biosynthesis; D-alanine from L-alanine: step 1/1.</text>
</comment>
<evidence type="ECO:0000256" key="2">
    <source>
        <dbReference type="ARBA" id="ARBA00001933"/>
    </source>
</evidence>
<dbReference type="PANTHER" id="PTHR30511">
    <property type="entry name" value="ALANINE RACEMASE"/>
    <property type="match status" value="1"/>
</dbReference>
<dbReference type="SMART" id="SM01005">
    <property type="entry name" value="Ala_racemase_C"/>
    <property type="match status" value="1"/>
</dbReference>
<dbReference type="SUPFAM" id="SSF50621">
    <property type="entry name" value="Alanine racemase C-terminal domain-like"/>
    <property type="match status" value="1"/>
</dbReference>
<reference evidence="9" key="1">
    <citation type="journal article" date="2014" name="Int. J. Syst. Evol. Microbiol.">
        <title>Complete genome sequence of Corynebacterium casei LMG S-19264T (=DSM 44701T), isolated from a smear-ripened cheese.</title>
        <authorList>
            <consortium name="US DOE Joint Genome Institute (JGI-PGF)"/>
            <person name="Walter F."/>
            <person name="Albersmeier A."/>
            <person name="Kalinowski J."/>
            <person name="Ruckert C."/>
        </authorList>
    </citation>
    <scope>NUCLEOTIDE SEQUENCE</scope>
    <source>
        <strain evidence="9">CGMCC 1.12924</strain>
    </source>
</reference>
<evidence type="ECO:0000313" key="10">
    <source>
        <dbReference type="Proteomes" id="UP000652231"/>
    </source>
</evidence>
<feature type="modified residue" description="N6-(pyridoxal phosphate)lysine" evidence="5 6">
    <location>
        <position position="38"/>
    </location>
</feature>
<feature type="domain" description="Alanine racemase C-terminal" evidence="8">
    <location>
        <begin position="243"/>
        <end position="367"/>
    </location>
</feature>
<dbReference type="EC" id="5.1.1.1" evidence="5"/>
<reference evidence="9" key="2">
    <citation type="submission" date="2020-09" db="EMBL/GenBank/DDBJ databases">
        <authorList>
            <person name="Sun Q."/>
            <person name="Zhou Y."/>
        </authorList>
    </citation>
    <scope>NUCLEOTIDE SEQUENCE</scope>
    <source>
        <strain evidence="9">CGMCC 1.12924</strain>
    </source>
</reference>
<feature type="active site" description="Proton acceptor; specific for D-alanine" evidence="5">
    <location>
        <position position="38"/>
    </location>
</feature>
<keyword evidence="3 5" id="KW-0663">Pyridoxal phosphate</keyword>
<protein>
    <recommendedName>
        <fullName evidence="5">Alanine racemase</fullName>
        <ecNumber evidence="5">5.1.1.1</ecNumber>
    </recommendedName>
</protein>
<evidence type="ECO:0000256" key="5">
    <source>
        <dbReference type="HAMAP-Rule" id="MF_01201"/>
    </source>
</evidence>
<evidence type="ECO:0000256" key="4">
    <source>
        <dbReference type="ARBA" id="ARBA00023235"/>
    </source>
</evidence>
<evidence type="ECO:0000256" key="6">
    <source>
        <dbReference type="PIRSR" id="PIRSR600821-50"/>
    </source>
</evidence>
<dbReference type="GO" id="GO:0030170">
    <property type="term" value="F:pyridoxal phosphate binding"/>
    <property type="evidence" value="ECO:0007669"/>
    <property type="project" value="UniProtKB-UniRule"/>
</dbReference>
<dbReference type="SUPFAM" id="SSF51419">
    <property type="entry name" value="PLP-binding barrel"/>
    <property type="match status" value="1"/>
</dbReference>
<keyword evidence="4 5" id="KW-0413">Isomerase</keyword>
<dbReference type="GO" id="GO:0008784">
    <property type="term" value="F:alanine racemase activity"/>
    <property type="evidence" value="ECO:0007669"/>
    <property type="project" value="UniProtKB-UniRule"/>
</dbReference>
<keyword evidence="10" id="KW-1185">Reference proteome</keyword>
<dbReference type="InterPro" id="IPR000821">
    <property type="entry name" value="Ala_racemase"/>
</dbReference>
<feature type="binding site" evidence="5 7">
    <location>
        <position position="136"/>
    </location>
    <ligand>
        <name>substrate</name>
    </ligand>
</feature>
<dbReference type="PANTHER" id="PTHR30511:SF0">
    <property type="entry name" value="ALANINE RACEMASE, CATABOLIC-RELATED"/>
    <property type="match status" value="1"/>
</dbReference>
<dbReference type="NCBIfam" id="TIGR00492">
    <property type="entry name" value="alr"/>
    <property type="match status" value="1"/>
</dbReference>
<evidence type="ECO:0000256" key="7">
    <source>
        <dbReference type="PIRSR" id="PIRSR600821-52"/>
    </source>
</evidence>
<dbReference type="PRINTS" id="PR00992">
    <property type="entry name" value="ALARACEMASE"/>
</dbReference>
<name>A0A8J2V7L3_9FLAO</name>
<dbReference type="CDD" id="cd00430">
    <property type="entry name" value="PLPDE_III_AR"/>
    <property type="match status" value="1"/>
</dbReference>
<dbReference type="Pfam" id="PF00842">
    <property type="entry name" value="Ala_racemase_C"/>
    <property type="match status" value="1"/>
</dbReference>
<dbReference type="UniPathway" id="UPA00042">
    <property type="reaction ID" value="UER00497"/>
</dbReference>
<evidence type="ECO:0000256" key="1">
    <source>
        <dbReference type="ARBA" id="ARBA00000316"/>
    </source>
</evidence>
<accession>A0A8J2V7L3</accession>
<dbReference type="Gene3D" id="3.20.20.10">
    <property type="entry name" value="Alanine racemase"/>
    <property type="match status" value="1"/>
</dbReference>
<dbReference type="RefSeq" id="WP_188438424.1">
    <property type="nucleotide sequence ID" value="NZ_BMGK01000001.1"/>
</dbReference>
<feature type="binding site" evidence="5 7">
    <location>
        <position position="313"/>
    </location>
    <ligand>
        <name>substrate</name>
    </ligand>
</feature>
<dbReference type="AlphaFoldDB" id="A0A8J2V7L3"/>
<feature type="active site" description="Proton acceptor; specific for L-alanine" evidence="5">
    <location>
        <position position="264"/>
    </location>
</feature>
<dbReference type="InterPro" id="IPR029066">
    <property type="entry name" value="PLP-binding_barrel"/>
</dbReference>
<dbReference type="GO" id="GO:0030632">
    <property type="term" value="P:D-alanine biosynthetic process"/>
    <property type="evidence" value="ECO:0007669"/>
    <property type="project" value="UniProtKB-UniRule"/>
</dbReference>
<gene>
    <name evidence="9" type="ORF">GCM10011312_01130</name>
</gene>
<dbReference type="Pfam" id="PF01168">
    <property type="entry name" value="Ala_racemase_N"/>
    <property type="match status" value="1"/>
</dbReference>
<evidence type="ECO:0000256" key="3">
    <source>
        <dbReference type="ARBA" id="ARBA00022898"/>
    </source>
</evidence>
<organism evidence="9 10">
    <name type="scientific">Planktosalinus lacus</name>
    <dbReference type="NCBI Taxonomy" id="1526573"/>
    <lineage>
        <taxon>Bacteria</taxon>
        <taxon>Pseudomonadati</taxon>
        <taxon>Bacteroidota</taxon>
        <taxon>Flavobacteriia</taxon>
        <taxon>Flavobacteriales</taxon>
        <taxon>Flavobacteriaceae</taxon>
        <taxon>Planktosalinus</taxon>
    </lineage>
</organism>
<dbReference type="Proteomes" id="UP000652231">
    <property type="component" value="Unassembled WGS sequence"/>
</dbReference>
<dbReference type="Gene3D" id="2.40.37.10">
    <property type="entry name" value="Lyase, Ornithine Decarboxylase, Chain A, domain 1"/>
    <property type="match status" value="1"/>
</dbReference>
<comment type="catalytic activity">
    <reaction evidence="1 5">
        <text>L-alanine = D-alanine</text>
        <dbReference type="Rhea" id="RHEA:20249"/>
        <dbReference type="ChEBI" id="CHEBI:57416"/>
        <dbReference type="ChEBI" id="CHEBI:57972"/>
        <dbReference type="EC" id="5.1.1.1"/>
    </reaction>
</comment>